<evidence type="ECO:0000313" key="3">
    <source>
        <dbReference type="Proteomes" id="UP001597387"/>
    </source>
</evidence>
<name>A0ABW4ZLV7_9SPHI</name>
<dbReference type="RefSeq" id="WP_255903299.1">
    <property type="nucleotide sequence ID" value="NZ_JAFMZO010000003.1"/>
</dbReference>
<gene>
    <name evidence="2" type="ORF">ACFSJU_09345</name>
</gene>
<keyword evidence="3" id="KW-1185">Reference proteome</keyword>
<dbReference type="Proteomes" id="UP001597387">
    <property type="component" value="Unassembled WGS sequence"/>
</dbReference>
<proteinExistence type="predicted"/>
<dbReference type="InterPro" id="IPR007612">
    <property type="entry name" value="LOR"/>
</dbReference>
<organism evidence="2 3">
    <name type="scientific">Paradesertivirga mongoliensis</name>
    <dbReference type="NCBI Taxonomy" id="2100740"/>
    <lineage>
        <taxon>Bacteria</taxon>
        <taxon>Pseudomonadati</taxon>
        <taxon>Bacteroidota</taxon>
        <taxon>Sphingobacteriia</taxon>
        <taxon>Sphingobacteriales</taxon>
        <taxon>Sphingobacteriaceae</taxon>
        <taxon>Paradesertivirga</taxon>
    </lineage>
</organism>
<dbReference type="InterPro" id="IPR025659">
    <property type="entry name" value="Tubby-like_C"/>
</dbReference>
<comment type="caution">
    <text evidence="2">The sequence shown here is derived from an EMBL/GenBank/DDBJ whole genome shotgun (WGS) entry which is preliminary data.</text>
</comment>
<dbReference type="EMBL" id="JBHUHZ010000001">
    <property type="protein sequence ID" value="MFD2162594.1"/>
    <property type="molecule type" value="Genomic_DNA"/>
</dbReference>
<evidence type="ECO:0000313" key="2">
    <source>
        <dbReference type="EMBL" id="MFD2162594.1"/>
    </source>
</evidence>
<dbReference type="SUPFAM" id="SSF54518">
    <property type="entry name" value="Tubby C-terminal domain-like"/>
    <property type="match status" value="1"/>
</dbReference>
<accession>A0ABW4ZLV7</accession>
<sequence length="180" mass="21506">MNLHIYQKGRNYNIFQDSQDNLVFTGKWFWTWNKGNQLEIRDLEGQLLLTVVAGSSWAWVWNAKYFLTTIYDHQKYEIKCVKWPKRHYQMTGNNLSFDYYRHQGYLKSIFVNNVQVAKVNRANFNFFKKDTIIIRCDSDQNPLLICGLALTFEMGSESDGSEHYINDPNKKHYDDNWRPK</sequence>
<dbReference type="Pfam" id="PF04525">
    <property type="entry name" value="LOR"/>
    <property type="match status" value="1"/>
</dbReference>
<protein>
    <submittedName>
        <fullName evidence="2">Uncharacterized protein</fullName>
    </submittedName>
</protein>
<feature type="region of interest" description="Disordered" evidence="1">
    <location>
        <begin position="157"/>
        <end position="180"/>
    </location>
</feature>
<evidence type="ECO:0000256" key="1">
    <source>
        <dbReference type="SAM" id="MobiDB-lite"/>
    </source>
</evidence>
<feature type="compositionally biased region" description="Basic and acidic residues" evidence="1">
    <location>
        <begin position="160"/>
        <end position="180"/>
    </location>
</feature>
<reference evidence="3" key="1">
    <citation type="journal article" date="2019" name="Int. J. Syst. Evol. Microbiol.">
        <title>The Global Catalogue of Microorganisms (GCM) 10K type strain sequencing project: providing services to taxonomists for standard genome sequencing and annotation.</title>
        <authorList>
            <consortium name="The Broad Institute Genomics Platform"/>
            <consortium name="The Broad Institute Genome Sequencing Center for Infectious Disease"/>
            <person name="Wu L."/>
            <person name="Ma J."/>
        </authorList>
    </citation>
    <scope>NUCLEOTIDE SEQUENCE [LARGE SCALE GENOMIC DNA]</scope>
    <source>
        <strain evidence="3">KCTC 42217</strain>
    </source>
</reference>